<dbReference type="Proteomes" id="UP001144978">
    <property type="component" value="Unassembled WGS sequence"/>
</dbReference>
<reference evidence="1" key="1">
    <citation type="submission" date="2022-08" db="EMBL/GenBank/DDBJ databases">
        <title>Genome Sequence of Pycnoporus sanguineus.</title>
        <authorList>
            <person name="Buettner E."/>
        </authorList>
    </citation>
    <scope>NUCLEOTIDE SEQUENCE</scope>
    <source>
        <strain evidence="1">CG-C14</strain>
    </source>
</reference>
<accession>A0ACC1MDD2</accession>
<comment type="caution">
    <text evidence="1">The sequence shown here is derived from an EMBL/GenBank/DDBJ whole genome shotgun (WGS) entry which is preliminary data.</text>
</comment>
<gene>
    <name evidence="1" type="ORF">NUW54_g14262</name>
</gene>
<evidence type="ECO:0000313" key="1">
    <source>
        <dbReference type="EMBL" id="KAJ2963841.1"/>
    </source>
</evidence>
<proteinExistence type="predicted"/>
<name>A0ACC1MDD2_9APHY</name>
<protein>
    <submittedName>
        <fullName evidence="1">Uncharacterized protein</fullName>
    </submittedName>
</protein>
<keyword evidence="2" id="KW-1185">Reference proteome</keyword>
<evidence type="ECO:0000313" key="2">
    <source>
        <dbReference type="Proteomes" id="UP001144978"/>
    </source>
</evidence>
<dbReference type="EMBL" id="JANSHE010007211">
    <property type="protein sequence ID" value="KAJ2963841.1"/>
    <property type="molecule type" value="Genomic_DNA"/>
</dbReference>
<organism evidence="1 2">
    <name type="scientific">Trametes sanguinea</name>
    <dbReference type="NCBI Taxonomy" id="158606"/>
    <lineage>
        <taxon>Eukaryota</taxon>
        <taxon>Fungi</taxon>
        <taxon>Dikarya</taxon>
        <taxon>Basidiomycota</taxon>
        <taxon>Agaricomycotina</taxon>
        <taxon>Agaricomycetes</taxon>
        <taxon>Polyporales</taxon>
        <taxon>Polyporaceae</taxon>
        <taxon>Trametes</taxon>
    </lineage>
</organism>
<sequence length="258" mass="28558">MSCTHARSDKRTPGRAAAGTEGEERWEGAKDAHGEWGARATGQLPSTTDEGVLAAFAPQPSEIRDGRRVYTDDSDLFLCALHSGWVSWSMARRARREGKDLRLEVRLTREARFVGGLGNPLQVREALDEEPDGENDGSSLLSSGWGNSHDGSGIEVLQAEFVAPNTAHSFGLRNRSQRLLEYAERRCALGCAPRLGRKRRRLHAYSFPDVSEGAIQLRVDRADDELSSTRIMVFGTDSSWPEIGYVFDIQLVSKRVLT</sequence>